<dbReference type="EMBL" id="CAEZZR010000031">
    <property type="protein sequence ID" value="CAB4769232.1"/>
    <property type="molecule type" value="Genomic_DNA"/>
</dbReference>
<gene>
    <name evidence="9" type="ORF">UFOPK2907_00456</name>
</gene>
<name>A0A6J6VA84_9ZZZZ</name>
<evidence type="ECO:0000256" key="4">
    <source>
        <dbReference type="ARBA" id="ARBA00022777"/>
    </source>
</evidence>
<dbReference type="InterPro" id="IPR018485">
    <property type="entry name" value="FGGY_C"/>
</dbReference>
<keyword evidence="3" id="KW-0547">Nucleotide-binding</keyword>
<organism evidence="9">
    <name type="scientific">freshwater metagenome</name>
    <dbReference type="NCBI Taxonomy" id="449393"/>
    <lineage>
        <taxon>unclassified sequences</taxon>
        <taxon>metagenomes</taxon>
        <taxon>ecological metagenomes</taxon>
    </lineage>
</organism>
<evidence type="ECO:0000256" key="2">
    <source>
        <dbReference type="ARBA" id="ARBA00022679"/>
    </source>
</evidence>
<dbReference type="AlphaFoldDB" id="A0A6J6VA84"/>
<dbReference type="GO" id="GO:0005524">
    <property type="term" value="F:ATP binding"/>
    <property type="evidence" value="ECO:0007669"/>
    <property type="project" value="UniProtKB-KW"/>
</dbReference>
<dbReference type="GO" id="GO:0004370">
    <property type="term" value="F:glycerol kinase activity"/>
    <property type="evidence" value="ECO:0007669"/>
    <property type="project" value="TreeGrafter"/>
</dbReference>
<evidence type="ECO:0000259" key="7">
    <source>
        <dbReference type="Pfam" id="PF00370"/>
    </source>
</evidence>
<dbReference type="Gene3D" id="3.30.420.40">
    <property type="match status" value="2"/>
</dbReference>
<evidence type="ECO:0000256" key="5">
    <source>
        <dbReference type="ARBA" id="ARBA00022840"/>
    </source>
</evidence>
<evidence type="ECO:0000256" key="3">
    <source>
        <dbReference type="ARBA" id="ARBA00022741"/>
    </source>
</evidence>
<evidence type="ECO:0000313" key="9">
    <source>
        <dbReference type="EMBL" id="CAB4769232.1"/>
    </source>
</evidence>
<feature type="domain" description="Carbohydrate kinase FGGY C-terminal" evidence="8">
    <location>
        <begin position="245"/>
        <end position="429"/>
    </location>
</feature>
<protein>
    <recommendedName>
        <fullName evidence="6">ATP:glycerol 3-phosphotransferase</fullName>
    </recommendedName>
</protein>
<dbReference type="PIRSF" id="PIRSF000538">
    <property type="entry name" value="GlpK"/>
    <property type="match status" value="1"/>
</dbReference>
<dbReference type="GO" id="GO:0005829">
    <property type="term" value="C:cytosol"/>
    <property type="evidence" value="ECO:0007669"/>
    <property type="project" value="TreeGrafter"/>
</dbReference>
<comment type="similarity">
    <text evidence="1">Belongs to the FGGY kinase family.</text>
</comment>
<evidence type="ECO:0000256" key="1">
    <source>
        <dbReference type="ARBA" id="ARBA00009156"/>
    </source>
</evidence>
<reference evidence="9" key="1">
    <citation type="submission" date="2020-05" db="EMBL/GenBank/DDBJ databases">
        <authorList>
            <person name="Chiriac C."/>
            <person name="Salcher M."/>
            <person name="Ghai R."/>
            <person name="Kavagutti S V."/>
        </authorList>
    </citation>
    <scope>NUCLEOTIDE SEQUENCE</scope>
</reference>
<dbReference type="PROSITE" id="PS00445">
    <property type="entry name" value="FGGY_KINASES_2"/>
    <property type="match status" value="1"/>
</dbReference>
<sequence length="477" mass="50866">MAIVAIDQGTSGTKVLLIGETGEILSRGYSALSISHIPGGGVECNAEEVWNSIVDAINQATDNGKYEFSCVALANQGESVLAWDRKTTQPLSPIIVWQDSRSAEIAAKRSDYSAQVLAKTGLAIDPYFVAPKIIWLRENLNPAGVITTLDSWIIARLTGAFVTDVATASRTLLLDINTLEWDAQLCAMWDISIADLPAVVKNDSVVGEIHHPDLPALKGLPLAGLIVDQPAALFAQGCFDPGQTKCTYGTGAFLLSNVGATPRISTHGLATSVGWDVNSSRAYYLDGQVFAASSAVQWLLDTKLLASIEEIDSLAYSESGIFATPSFVGYGAPYWRAEAKAAISGLTLSSTRQEISRAVIDGIAAQVSELITCMSGDGAQVNRLRVDGGLTQAKSLMQMQANLSQIPVDVFPYPDATALGVASIGALAMDKSLSVADTVKGWKVSESYEPQWSADRAGEYMDNWRTVVKASLELDHE</sequence>
<dbReference type="SUPFAM" id="SSF53067">
    <property type="entry name" value="Actin-like ATPase domain"/>
    <property type="match status" value="2"/>
</dbReference>
<dbReference type="Pfam" id="PF02782">
    <property type="entry name" value="FGGY_C"/>
    <property type="match status" value="1"/>
</dbReference>
<keyword evidence="5" id="KW-0067">ATP-binding</keyword>
<dbReference type="InterPro" id="IPR018484">
    <property type="entry name" value="FGGY_N"/>
</dbReference>
<dbReference type="GO" id="GO:0019563">
    <property type="term" value="P:glycerol catabolic process"/>
    <property type="evidence" value="ECO:0007669"/>
    <property type="project" value="TreeGrafter"/>
</dbReference>
<feature type="domain" description="Carbohydrate kinase FGGY N-terminal" evidence="7">
    <location>
        <begin position="3"/>
        <end position="234"/>
    </location>
</feature>
<dbReference type="PANTHER" id="PTHR10196:SF69">
    <property type="entry name" value="GLYCEROL KINASE"/>
    <property type="match status" value="1"/>
</dbReference>
<evidence type="ECO:0000259" key="8">
    <source>
        <dbReference type="Pfam" id="PF02782"/>
    </source>
</evidence>
<keyword evidence="2" id="KW-0808">Transferase</keyword>
<dbReference type="InterPro" id="IPR018483">
    <property type="entry name" value="Carb_kinase_FGGY_CS"/>
</dbReference>
<keyword evidence="4" id="KW-0418">Kinase</keyword>
<dbReference type="Pfam" id="PF00370">
    <property type="entry name" value="FGGY_N"/>
    <property type="match status" value="1"/>
</dbReference>
<dbReference type="PANTHER" id="PTHR10196">
    <property type="entry name" value="SUGAR KINASE"/>
    <property type="match status" value="1"/>
</dbReference>
<dbReference type="InterPro" id="IPR043129">
    <property type="entry name" value="ATPase_NBD"/>
</dbReference>
<accession>A0A6J6VA84</accession>
<dbReference type="InterPro" id="IPR000577">
    <property type="entry name" value="Carb_kinase_FGGY"/>
</dbReference>
<proteinExistence type="inferred from homology"/>
<evidence type="ECO:0000256" key="6">
    <source>
        <dbReference type="ARBA" id="ARBA00043149"/>
    </source>
</evidence>